<feature type="binding site" evidence="8">
    <location>
        <position position="315"/>
    </location>
    <ligand>
        <name>GTP</name>
        <dbReference type="ChEBI" id="CHEBI:37565"/>
    </ligand>
</feature>
<feature type="binding site" evidence="8">
    <location>
        <begin position="424"/>
        <end position="426"/>
    </location>
    <ligand>
        <name>GTP</name>
        <dbReference type="ChEBI" id="CHEBI:37565"/>
    </ligand>
</feature>
<comment type="caution">
    <text evidence="9">The sequence shown here is derived from an EMBL/GenBank/DDBJ whole genome shotgun (WGS) entry which is preliminary data.</text>
</comment>
<evidence type="ECO:0000256" key="6">
    <source>
        <dbReference type="ARBA" id="ARBA00022842"/>
    </source>
</evidence>
<comment type="subcellular location">
    <subcellularLocation>
        <location evidence="8">Cytoplasm</location>
    </subcellularLocation>
</comment>
<gene>
    <name evidence="8" type="primary">purA</name>
    <name evidence="9" type="ORF">A2714_03500</name>
</gene>
<name>A0A1F7Y0B2_9BACT</name>
<dbReference type="GO" id="GO:0044208">
    <property type="term" value="P:'de novo' AMP biosynthetic process"/>
    <property type="evidence" value="ECO:0007669"/>
    <property type="project" value="UniProtKB-UniRule"/>
</dbReference>
<comment type="pathway">
    <text evidence="8">Purine metabolism; AMP biosynthesis via de novo pathway; AMP from IMP: step 1/2.</text>
</comment>
<dbReference type="NCBIfam" id="TIGR00184">
    <property type="entry name" value="purA"/>
    <property type="match status" value="1"/>
</dbReference>
<evidence type="ECO:0000256" key="4">
    <source>
        <dbReference type="ARBA" id="ARBA00022741"/>
    </source>
</evidence>
<evidence type="ECO:0000256" key="2">
    <source>
        <dbReference type="ARBA" id="ARBA00022598"/>
    </source>
</evidence>
<keyword evidence="3 8" id="KW-0479">Metal-binding</keyword>
<dbReference type="PANTHER" id="PTHR11846:SF0">
    <property type="entry name" value="ADENYLOSUCCINATE SYNTHETASE"/>
    <property type="match status" value="1"/>
</dbReference>
<accession>A0A1F7Y0B2</accession>
<dbReference type="NCBIfam" id="NF002223">
    <property type="entry name" value="PRK01117.1"/>
    <property type="match status" value="1"/>
</dbReference>
<feature type="binding site" description="in other chain" evidence="8">
    <location>
        <begin position="46"/>
        <end position="49"/>
    </location>
    <ligand>
        <name>IMP</name>
        <dbReference type="ChEBI" id="CHEBI:58053"/>
        <note>ligand shared between dimeric partners</note>
    </ligand>
</feature>
<dbReference type="GO" id="GO:0046040">
    <property type="term" value="P:IMP metabolic process"/>
    <property type="evidence" value="ECO:0007669"/>
    <property type="project" value="TreeGrafter"/>
</dbReference>
<feature type="binding site" evidence="8">
    <location>
        <position position="48"/>
    </location>
    <ligand>
        <name>Mg(2+)</name>
        <dbReference type="ChEBI" id="CHEBI:18420"/>
    </ligand>
</feature>
<dbReference type="Gene3D" id="3.90.170.10">
    <property type="entry name" value="Adenylosuccinate Synthetase, subunit A, domain 3"/>
    <property type="match status" value="1"/>
</dbReference>
<comment type="similarity">
    <text evidence="8">Belongs to the adenylosuccinate synthetase family.</text>
</comment>
<dbReference type="FunFam" id="1.10.300.10:FF:000001">
    <property type="entry name" value="Adenylosuccinate synthetase"/>
    <property type="match status" value="1"/>
</dbReference>
<feature type="binding site" evidence="8">
    <location>
        <begin position="309"/>
        <end position="315"/>
    </location>
    <ligand>
        <name>substrate</name>
    </ligand>
</feature>
<feature type="binding site" description="in other chain" evidence="8">
    <location>
        <position position="234"/>
    </location>
    <ligand>
        <name>IMP</name>
        <dbReference type="ChEBI" id="CHEBI:58053"/>
        <note>ligand shared between dimeric partners</note>
    </ligand>
</feature>
<dbReference type="HAMAP" id="MF_00011">
    <property type="entry name" value="Adenylosucc_synth"/>
    <property type="match status" value="1"/>
</dbReference>
<dbReference type="InterPro" id="IPR042111">
    <property type="entry name" value="Adenylosuccinate_synth_dom3"/>
</dbReference>
<feature type="active site" description="Proton acceptor" evidence="8">
    <location>
        <position position="21"/>
    </location>
</feature>
<evidence type="ECO:0000313" key="9">
    <source>
        <dbReference type="EMBL" id="OGM20722.1"/>
    </source>
</evidence>
<keyword evidence="7 8" id="KW-0342">GTP-binding</keyword>
<dbReference type="InterPro" id="IPR042110">
    <property type="entry name" value="Adenylosuccinate_synth_dom2"/>
</dbReference>
<feature type="binding site" description="in other chain" evidence="8">
    <location>
        <position position="249"/>
    </location>
    <ligand>
        <name>IMP</name>
        <dbReference type="ChEBI" id="CHEBI:58053"/>
        <note>ligand shared between dimeric partners</note>
    </ligand>
</feature>
<dbReference type="Pfam" id="PF00709">
    <property type="entry name" value="Adenylsucc_synt"/>
    <property type="match status" value="1"/>
</dbReference>
<evidence type="ECO:0000256" key="1">
    <source>
        <dbReference type="ARBA" id="ARBA00011738"/>
    </source>
</evidence>
<comment type="function">
    <text evidence="8">Plays an important role in the de novo pathway of purine nucleotide biosynthesis. Catalyzes the first committed step in the biosynthesis of AMP from IMP.</text>
</comment>
<dbReference type="InterPro" id="IPR027417">
    <property type="entry name" value="P-loop_NTPase"/>
</dbReference>
<evidence type="ECO:0000313" key="10">
    <source>
        <dbReference type="Proteomes" id="UP000178419"/>
    </source>
</evidence>
<sequence>MAERLNEWEGTNFVTDPAWGDNGKGKVVDLMAQRAAMVVRVNGGPNAGHTVKNERGEFKFHLMPSGIFNPQAISVLADTVVVNPSILSKEITELRKAGIEVTENNLLISRNAHLIMPWHRRRDNLREVARGGEKIGTTGQGIGPTYADRTERVGLKVGHLLRSDFNEMFDRELAWQEKLARSMSNSDTPQYDREQILRNLEEAREVIAPMITEVLPVIWEYHDAGKRVLGEAGQGVLLDLDRGGYPYVTSSHPGIAGFNLATGIPPREVERVIAVTKAYTTRVGEGPLPTEQDNELGNQIRSLGNEYGATTGRPRRVGWLDLPTVNYGLRVGGATSLALTKIDVFDGLPEIKICVGHRVGNREYKRLPQADVEFMRTIEPVYETLSGWDSDTTEARSFEELPTNAQRFIETVQRHLEVPIEMVSVGPEREPSIYL</sequence>
<evidence type="ECO:0000256" key="7">
    <source>
        <dbReference type="ARBA" id="ARBA00023134"/>
    </source>
</evidence>
<dbReference type="Gene3D" id="1.10.300.10">
    <property type="entry name" value="Adenylosuccinate Synthetase, subunit A, domain 2"/>
    <property type="match status" value="1"/>
</dbReference>
<feature type="binding site" evidence="8">
    <location>
        <begin position="48"/>
        <end position="50"/>
    </location>
    <ligand>
        <name>GTP</name>
        <dbReference type="ChEBI" id="CHEBI:37565"/>
    </ligand>
</feature>
<keyword evidence="4 8" id="KW-0547">Nucleotide-binding</keyword>
<organism evidence="9 10">
    <name type="scientific">Candidatus Woesebacteria bacterium RIFCSPHIGHO2_01_FULL_38_9</name>
    <dbReference type="NCBI Taxonomy" id="1802492"/>
    <lineage>
        <taxon>Bacteria</taxon>
        <taxon>Candidatus Woeseibacteriota</taxon>
    </lineage>
</organism>
<reference evidence="9 10" key="1">
    <citation type="journal article" date="2016" name="Nat. Commun.">
        <title>Thousands of microbial genomes shed light on interconnected biogeochemical processes in an aquifer system.</title>
        <authorList>
            <person name="Anantharaman K."/>
            <person name="Brown C.T."/>
            <person name="Hug L.A."/>
            <person name="Sharon I."/>
            <person name="Castelle C.J."/>
            <person name="Probst A.J."/>
            <person name="Thomas B.C."/>
            <person name="Singh A."/>
            <person name="Wilkins M.J."/>
            <person name="Karaoz U."/>
            <person name="Brodie E.L."/>
            <person name="Williams K.H."/>
            <person name="Hubbard S.S."/>
            <person name="Banfield J.F."/>
        </authorList>
    </citation>
    <scope>NUCLEOTIDE SEQUENCE [LARGE SCALE GENOMIC DNA]</scope>
</reference>
<dbReference type="FunFam" id="3.90.170.10:FF:000001">
    <property type="entry name" value="Adenylosuccinate synthetase"/>
    <property type="match status" value="1"/>
</dbReference>
<dbReference type="Gene3D" id="3.40.440.10">
    <property type="entry name" value="Adenylosuccinate Synthetase, subunit A, domain 1"/>
    <property type="match status" value="1"/>
</dbReference>
<dbReference type="AlphaFoldDB" id="A0A1F7Y0B2"/>
<feature type="binding site" evidence="8">
    <location>
        <position position="21"/>
    </location>
    <ligand>
        <name>Mg(2+)</name>
        <dbReference type="ChEBI" id="CHEBI:18420"/>
    </ligand>
</feature>
<dbReference type="GO" id="GO:0000287">
    <property type="term" value="F:magnesium ion binding"/>
    <property type="evidence" value="ECO:0007669"/>
    <property type="project" value="UniProtKB-UniRule"/>
</dbReference>
<evidence type="ECO:0000256" key="8">
    <source>
        <dbReference type="HAMAP-Rule" id="MF_00011"/>
    </source>
</evidence>
<feature type="binding site" evidence="8">
    <location>
        <begin position="341"/>
        <end position="343"/>
    </location>
    <ligand>
        <name>GTP</name>
        <dbReference type="ChEBI" id="CHEBI:37565"/>
    </ligand>
</feature>
<dbReference type="CDD" id="cd03108">
    <property type="entry name" value="AdSS"/>
    <property type="match status" value="1"/>
</dbReference>
<feature type="binding site" description="in other chain" evidence="8">
    <location>
        <position position="313"/>
    </location>
    <ligand>
        <name>IMP</name>
        <dbReference type="ChEBI" id="CHEBI:58053"/>
        <note>ligand shared between dimeric partners</note>
    </ligand>
</feature>
<feature type="binding site" description="in other chain" evidence="8">
    <location>
        <position position="138"/>
    </location>
    <ligand>
        <name>IMP</name>
        <dbReference type="ChEBI" id="CHEBI:58053"/>
        <note>ligand shared between dimeric partners</note>
    </ligand>
</feature>
<dbReference type="EC" id="6.3.4.4" evidence="8"/>
<comment type="subunit">
    <text evidence="1 8">Homodimer.</text>
</comment>
<keyword evidence="8" id="KW-0963">Cytoplasm</keyword>
<dbReference type="EMBL" id="MGGE01000035">
    <property type="protein sequence ID" value="OGM20722.1"/>
    <property type="molecule type" value="Genomic_DNA"/>
</dbReference>
<evidence type="ECO:0000256" key="5">
    <source>
        <dbReference type="ARBA" id="ARBA00022755"/>
    </source>
</evidence>
<feature type="active site" description="Proton donor" evidence="8">
    <location>
        <position position="49"/>
    </location>
</feature>
<feature type="binding site" evidence="8">
    <location>
        <position position="152"/>
    </location>
    <ligand>
        <name>IMP</name>
        <dbReference type="ChEBI" id="CHEBI:58053"/>
        <note>ligand shared between dimeric partners</note>
    </ligand>
</feature>
<dbReference type="UniPathway" id="UPA00075">
    <property type="reaction ID" value="UER00335"/>
</dbReference>
<comment type="caution">
    <text evidence="8">Lacks conserved residue(s) required for the propagation of feature annotation.</text>
</comment>
<proteinExistence type="inferred from homology"/>
<dbReference type="GO" id="GO:0005737">
    <property type="term" value="C:cytoplasm"/>
    <property type="evidence" value="ECO:0007669"/>
    <property type="project" value="UniProtKB-SubCell"/>
</dbReference>
<dbReference type="SUPFAM" id="SSF52540">
    <property type="entry name" value="P-loop containing nucleoside triphosphate hydrolases"/>
    <property type="match status" value="1"/>
</dbReference>
<dbReference type="InterPro" id="IPR042109">
    <property type="entry name" value="Adenylosuccinate_synth_dom1"/>
</dbReference>
<keyword evidence="5 8" id="KW-0658">Purine biosynthesis</keyword>
<dbReference type="SMART" id="SM00788">
    <property type="entry name" value="Adenylsucc_synt"/>
    <property type="match status" value="1"/>
</dbReference>
<dbReference type="InterPro" id="IPR001114">
    <property type="entry name" value="Adenylosuccinate_synthetase"/>
</dbReference>
<evidence type="ECO:0000256" key="3">
    <source>
        <dbReference type="ARBA" id="ARBA00022723"/>
    </source>
</evidence>
<dbReference type="PANTHER" id="PTHR11846">
    <property type="entry name" value="ADENYLOSUCCINATE SYNTHETASE"/>
    <property type="match status" value="1"/>
</dbReference>
<keyword evidence="2 8" id="KW-0436">Ligase</keyword>
<comment type="cofactor">
    <cofactor evidence="8">
        <name>Mg(2+)</name>
        <dbReference type="ChEBI" id="CHEBI:18420"/>
    </cofactor>
    <text evidence="8">Binds 1 Mg(2+) ion per subunit.</text>
</comment>
<comment type="catalytic activity">
    <reaction evidence="8">
        <text>IMP + L-aspartate + GTP = N(6)-(1,2-dicarboxyethyl)-AMP + GDP + phosphate + 2 H(+)</text>
        <dbReference type="Rhea" id="RHEA:15753"/>
        <dbReference type="ChEBI" id="CHEBI:15378"/>
        <dbReference type="ChEBI" id="CHEBI:29991"/>
        <dbReference type="ChEBI" id="CHEBI:37565"/>
        <dbReference type="ChEBI" id="CHEBI:43474"/>
        <dbReference type="ChEBI" id="CHEBI:57567"/>
        <dbReference type="ChEBI" id="CHEBI:58053"/>
        <dbReference type="ChEBI" id="CHEBI:58189"/>
        <dbReference type="EC" id="6.3.4.4"/>
    </reaction>
</comment>
<keyword evidence="6 8" id="KW-0460">Magnesium</keyword>
<protein>
    <recommendedName>
        <fullName evidence="8">Adenylosuccinate synthetase</fullName>
        <shortName evidence="8">AMPSase</shortName>
        <shortName evidence="8">AdSS</shortName>
        <ecNumber evidence="8">6.3.4.4</ecNumber>
    </recommendedName>
    <alternativeName>
        <fullName evidence="8">IMP--aspartate ligase</fullName>
    </alternativeName>
</protein>
<dbReference type="GO" id="GO:0004019">
    <property type="term" value="F:adenylosuccinate synthase activity"/>
    <property type="evidence" value="ECO:0007669"/>
    <property type="project" value="UniProtKB-UniRule"/>
</dbReference>
<dbReference type="Proteomes" id="UP000178419">
    <property type="component" value="Unassembled WGS sequence"/>
</dbReference>
<dbReference type="GO" id="GO:0005525">
    <property type="term" value="F:GTP binding"/>
    <property type="evidence" value="ECO:0007669"/>
    <property type="project" value="UniProtKB-UniRule"/>
</dbReference>